<comment type="caution">
    <text evidence="1">The sequence shown here is derived from an EMBL/GenBank/DDBJ whole genome shotgun (WGS) entry which is preliminary data.</text>
</comment>
<evidence type="ECO:0000313" key="2">
    <source>
        <dbReference type="Proteomes" id="UP001165135"/>
    </source>
</evidence>
<dbReference type="EMBL" id="BSTJ01000017">
    <property type="protein sequence ID" value="GLY80981.1"/>
    <property type="molecule type" value="Genomic_DNA"/>
</dbReference>
<reference evidence="1" key="1">
    <citation type="submission" date="2023-03" db="EMBL/GenBank/DDBJ databases">
        <title>Actinoallomurus iriomotensis NBRC 103681.</title>
        <authorList>
            <person name="Ichikawa N."/>
            <person name="Sato H."/>
            <person name="Tonouchi N."/>
        </authorList>
    </citation>
    <scope>NUCLEOTIDE SEQUENCE</scope>
    <source>
        <strain evidence="1">NBRC 103681</strain>
    </source>
</reference>
<gene>
    <name evidence="1" type="ORF">Airi01_092480</name>
</gene>
<accession>A0A9W6RR41</accession>
<organism evidence="1 2">
    <name type="scientific">Actinoallomurus iriomotensis</name>
    <dbReference type="NCBI Taxonomy" id="478107"/>
    <lineage>
        <taxon>Bacteria</taxon>
        <taxon>Bacillati</taxon>
        <taxon>Actinomycetota</taxon>
        <taxon>Actinomycetes</taxon>
        <taxon>Streptosporangiales</taxon>
        <taxon>Thermomonosporaceae</taxon>
        <taxon>Actinoallomurus</taxon>
    </lineage>
</organism>
<name>A0A9W6RR41_9ACTN</name>
<dbReference type="Proteomes" id="UP001165135">
    <property type="component" value="Unassembled WGS sequence"/>
</dbReference>
<evidence type="ECO:0000313" key="1">
    <source>
        <dbReference type="EMBL" id="GLY80981.1"/>
    </source>
</evidence>
<protein>
    <recommendedName>
        <fullName evidence="3">DUF4304 domain-containing protein</fullName>
    </recommendedName>
</protein>
<proteinExistence type="predicted"/>
<sequence>MRDLIAAFSAAARDQMKAAGWRKRAGDIFTYDLGNGYLAWLGLNTSTKRHPLWVNPVMGVRCDPLERLLDEWLVDRSRGIGCTVRRSIGYLTPANSFLELEVETVEDATPAAERLRTLVEAYGMPFARDLADDERFEIALRDFRLVANVSYSPFHHVAFLFLRGRREEAQQVIERDLAEYETNDGALEYLYRAFVQQLVTRFEDSPSR</sequence>
<dbReference type="AlphaFoldDB" id="A0A9W6RR41"/>
<evidence type="ECO:0008006" key="3">
    <source>
        <dbReference type="Google" id="ProtNLM"/>
    </source>
</evidence>